<feature type="domain" description="tRNA-queuosine alpha-mannosyltransferase N-terminal" evidence="9">
    <location>
        <begin position="1"/>
        <end position="38"/>
    </location>
</feature>
<evidence type="ECO:0000256" key="1">
    <source>
        <dbReference type="ARBA" id="ARBA00009481"/>
    </source>
</evidence>
<dbReference type="EC" id="2.4.1.110" evidence="4"/>
<evidence type="ECO:0000256" key="3">
    <source>
        <dbReference type="ARBA" id="ARBA00022679"/>
    </source>
</evidence>
<keyword evidence="11" id="KW-1185">Reference proteome</keyword>
<dbReference type="Pfam" id="PF12038">
    <property type="entry name" value="QTMAN_N"/>
    <property type="match status" value="1"/>
</dbReference>
<dbReference type="PANTHER" id="PTHR13615">
    <property type="entry name" value="GLYCOSYLTRANSFERASE-LIKE 1"/>
    <property type="match status" value="1"/>
</dbReference>
<protein>
    <recommendedName>
        <fullName evidence="5">tRNA-queuosine alpha-mannosyltransferase</fullName>
        <ecNumber evidence="4">2.4.1.110</ecNumber>
    </recommendedName>
</protein>
<dbReference type="InterPro" id="IPR001296">
    <property type="entry name" value="Glyco_trans_1"/>
</dbReference>
<sequence>MTSFLDNIASFMKLIPDHRPRGLADQIRPKCRVIHFPIQFPDLCKDNIPVTRPTCLTSMSQSAGDEDDCVGDRKTSGDGNNRTMSSETQCGQKAMEQLHLVEGPDTTDSAMRPLHIVWPHRWEHDKDPDTFFHTLYELHKQGLLFKVSVLGETYSDVPDIFAEAAEMLKSHIVAWGFQPSKDDYYRHLVAADVVVSTAAHEFFGVAMLEAVYLGCYPLCPRKLVYPEIFPDECLYNTDSQLLKRLVQYCKRPELLRSNILKMDLDQYSWQSLRPVFETLLTTHSDVEPVQHVPP</sequence>
<organism evidence="10 11">
    <name type="scientific">Ridgeia piscesae</name>
    <name type="common">Tubeworm</name>
    <dbReference type="NCBI Taxonomy" id="27915"/>
    <lineage>
        <taxon>Eukaryota</taxon>
        <taxon>Metazoa</taxon>
        <taxon>Spiralia</taxon>
        <taxon>Lophotrochozoa</taxon>
        <taxon>Annelida</taxon>
        <taxon>Polychaeta</taxon>
        <taxon>Sedentaria</taxon>
        <taxon>Canalipalpata</taxon>
        <taxon>Sabellida</taxon>
        <taxon>Siboglinidae</taxon>
        <taxon>Ridgeia</taxon>
    </lineage>
</organism>
<accession>A0AAD9KN90</accession>
<dbReference type="GO" id="GO:0016438">
    <property type="term" value="F:tRNA-queuosine(34) beta-mannosyltransferase activity"/>
    <property type="evidence" value="ECO:0007669"/>
    <property type="project" value="UniProtKB-EC"/>
</dbReference>
<gene>
    <name evidence="10" type="ORF">NP493_807g01008</name>
</gene>
<dbReference type="InterPro" id="IPR051862">
    <property type="entry name" value="GT-like_domain_containing_1"/>
</dbReference>
<feature type="domain" description="Glycosyl transferase family 1" evidence="8">
    <location>
        <begin position="116"/>
        <end position="230"/>
    </location>
</feature>
<evidence type="ECO:0000259" key="8">
    <source>
        <dbReference type="Pfam" id="PF00534"/>
    </source>
</evidence>
<dbReference type="EMBL" id="JAODUO010000807">
    <property type="protein sequence ID" value="KAK2174365.1"/>
    <property type="molecule type" value="Genomic_DNA"/>
</dbReference>
<dbReference type="SUPFAM" id="SSF53756">
    <property type="entry name" value="UDP-Glycosyltransferase/glycogen phosphorylase"/>
    <property type="match status" value="1"/>
</dbReference>
<name>A0AAD9KN90_RIDPI</name>
<comment type="catalytic activity">
    <reaction evidence="6">
        <text>queuosine(34) in tRNA(Asp) + GDP-alpha-D-mannose = O-4''-alpha-D-mannosylqueuosine(34) in tRNA(Asp) + GDP + H(+)</text>
        <dbReference type="Rhea" id="RHEA:12885"/>
        <dbReference type="Rhea" id="RHEA-COMP:18572"/>
        <dbReference type="Rhea" id="RHEA-COMP:18581"/>
        <dbReference type="ChEBI" id="CHEBI:15378"/>
        <dbReference type="ChEBI" id="CHEBI:57527"/>
        <dbReference type="ChEBI" id="CHEBI:58189"/>
        <dbReference type="ChEBI" id="CHEBI:194431"/>
        <dbReference type="ChEBI" id="CHEBI:194442"/>
        <dbReference type="EC" id="2.4.1.110"/>
    </reaction>
    <physiologicalReaction direction="left-to-right" evidence="6">
        <dbReference type="Rhea" id="RHEA:12886"/>
    </physiologicalReaction>
</comment>
<dbReference type="Proteomes" id="UP001209878">
    <property type="component" value="Unassembled WGS sequence"/>
</dbReference>
<evidence type="ECO:0000256" key="2">
    <source>
        <dbReference type="ARBA" id="ARBA00022676"/>
    </source>
</evidence>
<proteinExistence type="inferred from homology"/>
<dbReference type="Gene3D" id="3.40.50.2000">
    <property type="entry name" value="Glycogen Phosphorylase B"/>
    <property type="match status" value="1"/>
</dbReference>
<keyword evidence="3" id="KW-0808">Transferase</keyword>
<comment type="similarity">
    <text evidence="1">Belongs to the glycosyltransferase group 1 family. Glycosyltransferase 4 subfamily.</text>
</comment>
<feature type="compositionally biased region" description="Polar residues" evidence="7">
    <location>
        <begin position="77"/>
        <end position="86"/>
    </location>
</feature>
<dbReference type="CDD" id="cd01635">
    <property type="entry name" value="Glycosyltransferase_GTB-type"/>
    <property type="match status" value="1"/>
</dbReference>
<keyword evidence="2" id="KW-0328">Glycosyltransferase</keyword>
<reference evidence="10" key="1">
    <citation type="journal article" date="2023" name="Mol. Biol. Evol.">
        <title>Third-Generation Sequencing Reveals the Adaptive Role of the Epigenome in Three Deep-Sea Polychaetes.</title>
        <authorList>
            <person name="Perez M."/>
            <person name="Aroh O."/>
            <person name="Sun Y."/>
            <person name="Lan Y."/>
            <person name="Juniper S.K."/>
            <person name="Young C.R."/>
            <person name="Angers B."/>
            <person name="Qian P.Y."/>
        </authorList>
    </citation>
    <scope>NUCLEOTIDE SEQUENCE</scope>
    <source>
        <strain evidence="10">R07B-5</strain>
    </source>
</reference>
<dbReference type="AlphaFoldDB" id="A0AAD9KN90"/>
<evidence type="ECO:0000259" key="9">
    <source>
        <dbReference type="Pfam" id="PF12038"/>
    </source>
</evidence>
<dbReference type="PANTHER" id="PTHR13615:SF3">
    <property type="entry name" value="GLYCOSYLTRANSFERASE-LIKE DOMAIN-CONTAINING PROTEIN 1"/>
    <property type="match status" value="1"/>
</dbReference>
<feature type="region of interest" description="Disordered" evidence="7">
    <location>
        <begin position="59"/>
        <end position="86"/>
    </location>
</feature>
<evidence type="ECO:0000256" key="5">
    <source>
        <dbReference type="ARBA" id="ARBA00044539"/>
    </source>
</evidence>
<dbReference type="Pfam" id="PF00534">
    <property type="entry name" value="Glycos_transf_1"/>
    <property type="match status" value="1"/>
</dbReference>
<evidence type="ECO:0000256" key="4">
    <source>
        <dbReference type="ARBA" id="ARBA00044517"/>
    </source>
</evidence>
<comment type="caution">
    <text evidence="10">The sequence shown here is derived from an EMBL/GenBank/DDBJ whole genome shotgun (WGS) entry which is preliminary data.</text>
</comment>
<dbReference type="InterPro" id="IPR022701">
    <property type="entry name" value="QTMAN_N"/>
</dbReference>
<evidence type="ECO:0000313" key="10">
    <source>
        <dbReference type="EMBL" id="KAK2174365.1"/>
    </source>
</evidence>
<evidence type="ECO:0000256" key="6">
    <source>
        <dbReference type="ARBA" id="ARBA00048439"/>
    </source>
</evidence>
<evidence type="ECO:0000256" key="7">
    <source>
        <dbReference type="SAM" id="MobiDB-lite"/>
    </source>
</evidence>
<evidence type="ECO:0000313" key="11">
    <source>
        <dbReference type="Proteomes" id="UP001209878"/>
    </source>
</evidence>